<dbReference type="EMBL" id="SZON01004146">
    <property type="protein sequence ID" value="TKI73284.1"/>
    <property type="molecule type" value="Genomic_DNA"/>
</dbReference>
<dbReference type="InterPro" id="IPR027439">
    <property type="entry name" value="PA_heptamer_dom"/>
</dbReference>
<reference evidence="3 4" key="1">
    <citation type="journal article" date="2019" name="Environ. Microbiol.">
        <title>An active ?-lactamase is a part of an orchestrated cell wall stress resistance network of Bacillus subtilis and related rhizosphere species.</title>
        <authorList>
            <person name="Bucher T."/>
            <person name="Keren-Paz A."/>
            <person name="Hausser J."/>
            <person name="Olender T."/>
            <person name="Cytryn E."/>
            <person name="Kolodkin-Gal I."/>
        </authorList>
    </citation>
    <scope>NUCLEOTIDE SEQUENCE [LARGE SCALE GENOMIC DNA]</scope>
    <source>
        <strain evidence="3 4">I5</strain>
    </source>
</reference>
<evidence type="ECO:0000313" key="4">
    <source>
        <dbReference type="Proteomes" id="UP000305222"/>
    </source>
</evidence>
<protein>
    <submittedName>
        <fullName evidence="3">Peptidase</fullName>
    </submittedName>
</protein>
<accession>A0A4U2ZFS4</accession>
<dbReference type="AlphaFoldDB" id="A0A4U2ZFS4"/>
<organism evidence="3 4">
    <name type="scientific">Bacillus wiedmannii</name>
    <dbReference type="NCBI Taxonomy" id="1890302"/>
    <lineage>
        <taxon>Bacteria</taxon>
        <taxon>Bacillati</taxon>
        <taxon>Bacillota</taxon>
        <taxon>Bacilli</taxon>
        <taxon>Bacillales</taxon>
        <taxon>Bacillaceae</taxon>
        <taxon>Bacillus</taxon>
        <taxon>Bacillus cereus group</taxon>
    </lineage>
</organism>
<gene>
    <name evidence="3" type="ORF">FC699_38505</name>
</gene>
<dbReference type="GO" id="GO:0051260">
    <property type="term" value="P:protein homooligomerization"/>
    <property type="evidence" value="ECO:0007669"/>
    <property type="project" value="InterPro"/>
</dbReference>
<feature type="non-terminal residue" evidence="3">
    <location>
        <position position="87"/>
    </location>
</feature>
<evidence type="ECO:0000259" key="2">
    <source>
        <dbReference type="Pfam" id="PF17475"/>
    </source>
</evidence>
<evidence type="ECO:0000313" key="3">
    <source>
        <dbReference type="EMBL" id="TKI73284.1"/>
    </source>
</evidence>
<dbReference type="Proteomes" id="UP000305222">
    <property type="component" value="Unassembled WGS sequence"/>
</dbReference>
<dbReference type="Pfam" id="PF17475">
    <property type="entry name" value="Binary_toxB_2"/>
    <property type="match status" value="1"/>
</dbReference>
<evidence type="ECO:0000256" key="1">
    <source>
        <dbReference type="SAM" id="MobiDB-lite"/>
    </source>
</evidence>
<proteinExistence type="predicted"/>
<feature type="domain" description="Protective antigen heptamerisation" evidence="2">
    <location>
        <begin position="3"/>
        <end position="61"/>
    </location>
</feature>
<name>A0A4U2ZFS4_9BACI</name>
<feature type="region of interest" description="Disordered" evidence="1">
    <location>
        <begin position="1"/>
        <end position="22"/>
    </location>
</feature>
<dbReference type="SUPFAM" id="SSF56988">
    <property type="entry name" value="Anthrax protective antigen"/>
    <property type="match status" value="1"/>
</dbReference>
<feature type="non-terminal residue" evidence="3">
    <location>
        <position position="1"/>
    </location>
</feature>
<dbReference type="Gene3D" id="2.60.120.240">
    <property type="entry name" value="Protective antigen, heptamerisation domain"/>
    <property type="match status" value="1"/>
</dbReference>
<comment type="caution">
    <text evidence="3">The sequence shown here is derived from an EMBL/GenBank/DDBJ whole genome shotgun (WGS) entry which is preliminary data.</text>
</comment>
<dbReference type="InterPro" id="IPR037149">
    <property type="entry name" value="PA_heptamer_dom_sf"/>
</dbReference>
<sequence>YESSTTTSVTKDESVSDSTTQDWNTVLGINTAEAGKILPNVRYVNTGTAPIFNVKPQFTLHFPRTANGDAISLISSLVGETHKGLEV</sequence>